<evidence type="ECO:0000256" key="2">
    <source>
        <dbReference type="ARBA" id="ARBA00008954"/>
    </source>
</evidence>
<dbReference type="Pfam" id="PF00202">
    <property type="entry name" value="Aminotran_3"/>
    <property type="match status" value="1"/>
</dbReference>
<dbReference type="RefSeq" id="WP_215219880.1">
    <property type="nucleotide sequence ID" value="NZ_OU015430.1"/>
</dbReference>
<evidence type="ECO:0000256" key="1">
    <source>
        <dbReference type="ARBA" id="ARBA00001933"/>
    </source>
</evidence>
<dbReference type="PANTHER" id="PTHR43206:SF2">
    <property type="entry name" value="4-AMINOBUTYRATE AMINOTRANSFERASE GABT"/>
    <property type="match status" value="1"/>
</dbReference>
<keyword evidence="8" id="KW-1185">Reference proteome</keyword>
<keyword evidence="5 6" id="KW-0663">Pyridoxal phosphate</keyword>
<proteinExistence type="inferred from homology"/>
<comment type="similarity">
    <text evidence="2 6">Belongs to the class-III pyridoxal-phosphate-dependent aminotransferase family.</text>
</comment>
<dbReference type="Gene3D" id="3.40.640.10">
    <property type="entry name" value="Type I PLP-dependent aspartate aminotransferase-like (Major domain)"/>
    <property type="match status" value="1"/>
</dbReference>
<dbReference type="Gene3D" id="3.90.1150.10">
    <property type="entry name" value="Aspartate Aminotransferase, domain 1"/>
    <property type="match status" value="1"/>
</dbReference>
<organism evidence="7 8">
    <name type="scientific">Novilysobacter luteus</name>
    <dbReference type="NCBI Taxonomy" id="2822368"/>
    <lineage>
        <taxon>Bacteria</taxon>
        <taxon>Pseudomonadati</taxon>
        <taxon>Pseudomonadota</taxon>
        <taxon>Gammaproteobacteria</taxon>
        <taxon>Lysobacterales</taxon>
        <taxon>Lysobacteraceae</taxon>
        <taxon>Novilysobacter</taxon>
    </lineage>
</organism>
<comment type="cofactor">
    <cofactor evidence="1">
        <name>pyridoxal 5'-phosphate</name>
        <dbReference type="ChEBI" id="CHEBI:597326"/>
    </cofactor>
</comment>
<dbReference type="GO" id="GO:0009016">
    <property type="term" value="F:succinyldiaminopimelate transaminase activity"/>
    <property type="evidence" value="ECO:0007669"/>
    <property type="project" value="UniProtKB-EC"/>
</dbReference>
<reference evidence="7 8" key="1">
    <citation type="submission" date="2021-04" db="EMBL/GenBank/DDBJ databases">
        <authorList>
            <person name="Rodrigo-Torres L."/>
            <person name="Arahal R. D."/>
            <person name="Lucena T."/>
        </authorList>
    </citation>
    <scope>NUCLEOTIDE SEQUENCE [LARGE SCALE GENOMIC DNA]</scope>
    <source>
        <strain evidence="7 8">CECT 30171</strain>
    </source>
</reference>
<dbReference type="Proteomes" id="UP000680116">
    <property type="component" value="Chromosome"/>
</dbReference>
<keyword evidence="3 7" id="KW-0032">Aminotransferase</keyword>
<dbReference type="InterPro" id="IPR015422">
    <property type="entry name" value="PyrdxlP-dep_Trfase_small"/>
</dbReference>
<dbReference type="EC" id="2.6.1.17" evidence="7"/>
<evidence type="ECO:0000313" key="8">
    <source>
        <dbReference type="Proteomes" id="UP000680116"/>
    </source>
</evidence>
<evidence type="ECO:0000256" key="3">
    <source>
        <dbReference type="ARBA" id="ARBA00022576"/>
    </source>
</evidence>
<keyword evidence="4 7" id="KW-0808">Transferase</keyword>
<evidence type="ECO:0000256" key="5">
    <source>
        <dbReference type="ARBA" id="ARBA00022898"/>
    </source>
</evidence>
<gene>
    <name evidence="7" type="primary">argD_2</name>
    <name evidence="7" type="ORF">LYB30171_00934</name>
</gene>
<accession>A0ABM8UE35</accession>
<dbReference type="EMBL" id="OU015430">
    <property type="protein sequence ID" value="CAG4971267.1"/>
    <property type="molecule type" value="Genomic_DNA"/>
</dbReference>
<sequence length="508" mass="54445">MSSTAHDNAFAAKLAPLRAHAGERRTVGLDDATLARFSGNAELAEAVDAAVAEYGRIKAGDLGPDVADLLDLDERAQAEAIQAAYVNFYQDDAVNPYVALAARGPWIVTLKGAVLHDSGGYGMLGFGHAPAQVIEAMARPQAMANIMTPSVSQMRFARMLREAIGIGRDCPYSHFLCLNSGSESVTLAARIADTNAKTMTDEGGRHAGRSIKRVVVKGGFHGRTDRPALYSDSTRKTYLQHLASYRGEDSVIAIEPYDIDALRKVFADADANGWFIEAMFLEPVMGEGDPGRSVPVEFYNAARKLTKDHGSLLLVDSIQAGLRANGVLSIIDYPGFENAEAPDMETYSKALNAGQYPLSVLAVGERASKTYRKGLYGNTMTTNPRALDTACAVLSMVTPDVRENIRARGAEAIEKLEKLKGELGGLITKVQGTGLLFSCELSSEFKCYGAGSTEEWLREHGIGVIHGGTNSLRFTPTFTMTSEELDLLVGMVGRALKEGPRASQAAAA</sequence>
<dbReference type="SUPFAM" id="SSF53383">
    <property type="entry name" value="PLP-dependent transferases"/>
    <property type="match status" value="1"/>
</dbReference>
<name>A0ABM8UE35_9GAMM</name>
<evidence type="ECO:0000256" key="6">
    <source>
        <dbReference type="RuleBase" id="RU003560"/>
    </source>
</evidence>
<dbReference type="InterPro" id="IPR005814">
    <property type="entry name" value="Aminotrans_3"/>
</dbReference>
<dbReference type="InterPro" id="IPR015424">
    <property type="entry name" value="PyrdxlP-dep_Trfase"/>
</dbReference>
<evidence type="ECO:0000256" key="4">
    <source>
        <dbReference type="ARBA" id="ARBA00022679"/>
    </source>
</evidence>
<dbReference type="PANTHER" id="PTHR43206">
    <property type="entry name" value="AMINOTRANSFERASE"/>
    <property type="match status" value="1"/>
</dbReference>
<dbReference type="InterPro" id="IPR015421">
    <property type="entry name" value="PyrdxlP-dep_Trfase_major"/>
</dbReference>
<evidence type="ECO:0000313" key="7">
    <source>
        <dbReference type="EMBL" id="CAG4971267.1"/>
    </source>
</evidence>
<protein>
    <submittedName>
        <fullName evidence="7">Acetylornithine/succinyldiaminopimelate aminotransferase</fullName>
        <ecNumber evidence="7">2.6.1.17</ecNumber>
    </submittedName>
</protein>